<protein>
    <recommendedName>
        <fullName evidence="2">CST complex subunit CTC1</fullName>
    </recommendedName>
</protein>
<gene>
    <name evidence="1" type="ORF">PCOL08062_LOCUS634</name>
</gene>
<dbReference type="GO" id="GO:0003697">
    <property type="term" value="F:single-stranded DNA binding"/>
    <property type="evidence" value="ECO:0007669"/>
    <property type="project" value="InterPro"/>
</dbReference>
<organism evidence="1">
    <name type="scientific">Prasinoderma coloniale</name>
    <dbReference type="NCBI Taxonomy" id="156133"/>
    <lineage>
        <taxon>Eukaryota</taxon>
        <taxon>Viridiplantae</taxon>
        <taxon>Prasinodermophyta</taxon>
        <taxon>Prasinodermophyceae</taxon>
        <taxon>Prasinodermales</taxon>
        <taxon>Prasinodermaceae</taxon>
        <taxon>Prasinoderma</taxon>
    </lineage>
</organism>
<sequence length="127" mass="12803">MSTVAGAPASGRVVLPDEVCAAMVGASVRVTGNVAKIDAAAGTATLEQSELVIDLSNCGTCSGVDGHHGGGGAPPVVGRTFQFIGEVVRREVGAGVAVAARISRDVTGIDMPLYANAVRLRRARGYP</sequence>
<evidence type="ECO:0008006" key="2">
    <source>
        <dbReference type="Google" id="ProtNLM"/>
    </source>
</evidence>
<reference evidence="1" key="1">
    <citation type="submission" date="2021-01" db="EMBL/GenBank/DDBJ databases">
        <authorList>
            <person name="Corre E."/>
            <person name="Pelletier E."/>
            <person name="Niang G."/>
            <person name="Scheremetjew M."/>
            <person name="Finn R."/>
            <person name="Kale V."/>
            <person name="Holt S."/>
            <person name="Cochrane G."/>
            <person name="Meng A."/>
            <person name="Brown T."/>
            <person name="Cohen L."/>
        </authorList>
    </citation>
    <scope>NUCLEOTIDE SEQUENCE</scope>
    <source>
        <strain evidence="1">CCMP1413</strain>
    </source>
</reference>
<dbReference type="AlphaFoldDB" id="A0A7R9T8W4"/>
<dbReference type="InterPro" id="IPR029146">
    <property type="entry name" value="Ten1_animal_plant"/>
</dbReference>
<dbReference type="GO" id="GO:1990879">
    <property type="term" value="C:CST complex"/>
    <property type="evidence" value="ECO:0007669"/>
    <property type="project" value="InterPro"/>
</dbReference>
<dbReference type="EMBL" id="HBDZ01000812">
    <property type="protein sequence ID" value="CAD8228711.1"/>
    <property type="molecule type" value="Transcribed_RNA"/>
</dbReference>
<proteinExistence type="predicted"/>
<accession>A0A7R9T8W4</accession>
<dbReference type="Pfam" id="PF15490">
    <property type="entry name" value="Ten1_2"/>
    <property type="match status" value="1"/>
</dbReference>
<name>A0A7R9T8W4_9VIRI</name>
<evidence type="ECO:0000313" key="1">
    <source>
        <dbReference type="EMBL" id="CAD8228711.1"/>
    </source>
</evidence>
<dbReference type="Gene3D" id="2.40.50.140">
    <property type="entry name" value="Nucleic acid-binding proteins"/>
    <property type="match status" value="1"/>
</dbReference>
<dbReference type="InterPro" id="IPR012340">
    <property type="entry name" value="NA-bd_OB-fold"/>
</dbReference>